<evidence type="ECO:0000256" key="3">
    <source>
        <dbReference type="ARBA" id="ARBA00023015"/>
    </source>
</evidence>
<feature type="compositionally biased region" description="Polar residues" evidence="7">
    <location>
        <begin position="34"/>
        <end position="46"/>
    </location>
</feature>
<dbReference type="GO" id="GO:0008270">
    <property type="term" value="F:zinc ion binding"/>
    <property type="evidence" value="ECO:0007669"/>
    <property type="project" value="InterPro"/>
</dbReference>
<dbReference type="PANTHER" id="PTHR31944">
    <property type="entry name" value="HEME-RESPONSIVE ZINC FINGER TRANSCRIPTION FACTOR HAP1"/>
    <property type="match status" value="1"/>
</dbReference>
<sequence>MERLPRRRRRPALSCTECRRRKIRFYREPRENTRTAQQPLSPSTEGLSPVSRFPQSTPTGQIDDTLSIQVPSVPTTEQLGTSRLSTNGRNDENTPISSHNEEPRLRDLLLRVQKLENSSASNPLRGLSETGRTILARQSGLQNSQVILNKTRILRWSHWMGTAPEFEPIYTFYNAATNNDQAALIQDPYLQAEITQAGQLLRKCKDAAKVIKTRRLGPQHPEPTRPPITREVADVMVSHYLQTFEITYRVFHIPSFWIEYQRYWNDPENSPSSLRLKMLLVIGIGSSLYEHDDVPSSLRDTVCQWIHDAQTWLSGPLKKDRLDLSGLQLYCLTILARQIFSLGGDLAWISVGSLVHRAMQVGLHRDPKHLPPMSLLQAELRRRLWATILEMAVQSSLDTAMPPRISFDEFDTEVPANINDDELDETSTTIQPHPRTTYTQMSMQLILLDSLPTRLRILQLLSGLHSELSYVDALTLSTKVTDACRAYNRFLKDNEYSTSLFHRNLLEYLVRRFMIPLHCPFASQAHVNPLFHYSLKVSLETSMAIISPEPDDRFARLMSINSGLFREGLRYAFTTITFELIQQTESQRMDGTLGRSSQHRDSLKQVVREMMDLSLERIRQGETNIKGHMFLNMILALVEAKEEDVPHEFKVAQRARESLELCFDLLQPQVGAPLDLASGQMSFMPTSLDEQGGSVLDFDLDFFLSDTDFS</sequence>
<dbReference type="InterPro" id="IPR051430">
    <property type="entry name" value="Fungal_TF_Env_Response"/>
</dbReference>
<gene>
    <name evidence="9" type="ORF">CDV36_004400</name>
</gene>
<dbReference type="CDD" id="cd12148">
    <property type="entry name" value="fungal_TF_MHR"/>
    <property type="match status" value="1"/>
</dbReference>
<name>A0A3M2SEH6_9HYPO</name>
<proteinExistence type="predicted"/>
<dbReference type="AlphaFoldDB" id="A0A3M2SEH6"/>
<dbReference type="OrthoDB" id="4337792at2759"/>
<reference evidence="9 10" key="1">
    <citation type="submission" date="2017-06" db="EMBL/GenBank/DDBJ databases">
        <title>Comparative genomic analysis of Ambrosia Fusariam Clade fungi.</title>
        <authorList>
            <person name="Stajich J.E."/>
            <person name="Carrillo J."/>
            <person name="Kijimoto T."/>
            <person name="Eskalen A."/>
            <person name="O'Donnell K."/>
            <person name="Kasson M."/>
        </authorList>
    </citation>
    <scope>NUCLEOTIDE SEQUENCE [LARGE SCALE GENOMIC DNA]</scope>
    <source>
        <strain evidence="9">UCR3666</strain>
    </source>
</reference>
<feature type="compositionally biased region" description="Polar residues" evidence="7">
    <location>
        <begin position="53"/>
        <end position="98"/>
    </location>
</feature>
<dbReference type="PANTHER" id="PTHR31944:SF129">
    <property type="entry name" value="ASPYRIDONES CLUSTER REGULATOR APDR-RELATED"/>
    <property type="match status" value="1"/>
</dbReference>
<keyword evidence="10" id="KW-1185">Reference proteome</keyword>
<dbReference type="EMBL" id="NKUJ01000056">
    <property type="protein sequence ID" value="RMJ15919.1"/>
    <property type="molecule type" value="Genomic_DNA"/>
</dbReference>
<keyword evidence="3" id="KW-0805">Transcription regulation</keyword>
<evidence type="ECO:0000256" key="6">
    <source>
        <dbReference type="ARBA" id="ARBA00023242"/>
    </source>
</evidence>
<dbReference type="Pfam" id="PF04082">
    <property type="entry name" value="Fungal_trans"/>
    <property type="match status" value="1"/>
</dbReference>
<evidence type="ECO:0000259" key="8">
    <source>
        <dbReference type="SMART" id="SM00906"/>
    </source>
</evidence>
<protein>
    <recommendedName>
        <fullName evidence="8">Xylanolytic transcriptional activator regulatory domain-containing protein</fullName>
    </recommendedName>
</protein>
<evidence type="ECO:0000313" key="9">
    <source>
        <dbReference type="EMBL" id="RMJ15919.1"/>
    </source>
</evidence>
<keyword evidence="2" id="KW-0862">Zinc</keyword>
<comment type="caution">
    <text evidence="9">The sequence shown here is derived from an EMBL/GenBank/DDBJ whole genome shotgun (WGS) entry which is preliminary data.</text>
</comment>
<dbReference type="Proteomes" id="UP000277212">
    <property type="component" value="Unassembled WGS sequence"/>
</dbReference>
<organism evidence="9 10">
    <name type="scientific">Fusarium kuroshium</name>
    <dbReference type="NCBI Taxonomy" id="2010991"/>
    <lineage>
        <taxon>Eukaryota</taxon>
        <taxon>Fungi</taxon>
        <taxon>Dikarya</taxon>
        <taxon>Ascomycota</taxon>
        <taxon>Pezizomycotina</taxon>
        <taxon>Sordariomycetes</taxon>
        <taxon>Hypocreomycetidae</taxon>
        <taxon>Hypocreales</taxon>
        <taxon>Nectriaceae</taxon>
        <taxon>Fusarium</taxon>
        <taxon>Fusarium solani species complex</taxon>
    </lineage>
</organism>
<dbReference type="GO" id="GO:0001228">
    <property type="term" value="F:DNA-binding transcription activator activity, RNA polymerase II-specific"/>
    <property type="evidence" value="ECO:0007669"/>
    <property type="project" value="TreeGrafter"/>
</dbReference>
<keyword evidence="5" id="KW-0804">Transcription</keyword>
<evidence type="ECO:0000256" key="4">
    <source>
        <dbReference type="ARBA" id="ARBA00023125"/>
    </source>
</evidence>
<evidence type="ECO:0000256" key="5">
    <source>
        <dbReference type="ARBA" id="ARBA00023163"/>
    </source>
</evidence>
<evidence type="ECO:0000256" key="7">
    <source>
        <dbReference type="SAM" id="MobiDB-lite"/>
    </source>
</evidence>
<evidence type="ECO:0000313" key="10">
    <source>
        <dbReference type="Proteomes" id="UP000277212"/>
    </source>
</evidence>
<keyword evidence="4" id="KW-0238">DNA-binding</keyword>
<dbReference type="GO" id="GO:0000978">
    <property type="term" value="F:RNA polymerase II cis-regulatory region sequence-specific DNA binding"/>
    <property type="evidence" value="ECO:0007669"/>
    <property type="project" value="TreeGrafter"/>
</dbReference>
<accession>A0A3M2SEH6</accession>
<feature type="region of interest" description="Disordered" evidence="7">
    <location>
        <begin position="26"/>
        <end position="104"/>
    </location>
</feature>
<evidence type="ECO:0000256" key="2">
    <source>
        <dbReference type="ARBA" id="ARBA00022833"/>
    </source>
</evidence>
<dbReference type="SMART" id="SM00906">
    <property type="entry name" value="Fungal_trans"/>
    <property type="match status" value="1"/>
</dbReference>
<dbReference type="InterPro" id="IPR007219">
    <property type="entry name" value="XnlR_reg_dom"/>
</dbReference>
<keyword evidence="1" id="KW-0479">Metal-binding</keyword>
<dbReference type="GO" id="GO:0005634">
    <property type="term" value="C:nucleus"/>
    <property type="evidence" value="ECO:0007669"/>
    <property type="project" value="TreeGrafter"/>
</dbReference>
<dbReference type="GO" id="GO:0006351">
    <property type="term" value="P:DNA-templated transcription"/>
    <property type="evidence" value="ECO:0007669"/>
    <property type="project" value="InterPro"/>
</dbReference>
<keyword evidence="6" id="KW-0539">Nucleus</keyword>
<feature type="domain" description="Xylanolytic transcriptional activator regulatory" evidence="8">
    <location>
        <begin position="347"/>
        <end position="421"/>
    </location>
</feature>
<evidence type="ECO:0000256" key="1">
    <source>
        <dbReference type="ARBA" id="ARBA00022723"/>
    </source>
</evidence>